<comment type="caution">
    <text evidence="1">The sequence shown here is derived from an EMBL/GenBank/DDBJ whole genome shotgun (WGS) entry which is preliminary data.</text>
</comment>
<dbReference type="EMBL" id="CABVMM010000002">
    <property type="protein sequence ID" value="VVU99510.1"/>
    <property type="molecule type" value="Genomic_DNA"/>
</dbReference>
<evidence type="ECO:0000313" key="1">
    <source>
        <dbReference type="EMBL" id="VVU99510.1"/>
    </source>
</evidence>
<proteinExistence type="predicted"/>
<sequence length="508" mass="58801">MVKETLKRKRLKSNFNVYIIFLAMIDNNVTSSLKIDNDCFKLSFKHEIVNDGEVSLQSYFDSIGFHYKLKDLPFALKKGLLAINTNSFSKNELGLIVLKKGNYGDLSLFLYYLSHLEELGALEYKLYKFGMLFCRYENMTGTTDFSRTKNFYSAFKLSKFSFIRLINEEYILESSIGTSKIALIDKNSIQIVFLLSQFKTIQEISTLLSLDEELILSFYILLSTGEFLEFIDAKNENSALELWNFHDLLFHNRSRYGRHNYNSGATYRFLETRPPKKIKKQVRNTLKTISLEKPLKLDLKKSKTLQKCLDTRYSSREFDGFDLRSLSHFLYRTLKLNKHSDYTIEGESNKKVTFETYTAPYPSGGAIYELNFYITILNCEGLEPGFYYYNPIQHELSLLHHQNKQTKSMLWYANACTGMSEAPPVLITFSADFERFFWKYESMAYSAILKHVGVVYQTMYLVATDMNIGACALGNGNTEIFENLSNNMSLKESSVGEFILGHIKNKII</sequence>
<organism evidence="1 2">
    <name type="scientific">Mesonia oceanica</name>
    <dbReference type="NCBI Taxonomy" id="2687242"/>
    <lineage>
        <taxon>Bacteria</taxon>
        <taxon>Pseudomonadati</taxon>
        <taxon>Bacteroidota</taxon>
        <taxon>Flavobacteriia</taxon>
        <taxon>Flavobacteriales</taxon>
        <taxon>Flavobacteriaceae</taxon>
        <taxon>Mesonia</taxon>
    </lineage>
</organism>
<gene>
    <name evidence="1" type="ORF">FVB9532_00764</name>
</gene>
<keyword evidence="2" id="KW-1185">Reference proteome</keyword>
<name>A0AC61Y4Y7_9FLAO</name>
<protein>
    <submittedName>
        <fullName evidence="1">Uncharacterized protein</fullName>
    </submittedName>
</protein>
<accession>A0AC61Y4Y7</accession>
<reference evidence="1" key="1">
    <citation type="submission" date="2019-09" db="EMBL/GenBank/DDBJ databases">
        <authorList>
            <person name="Rodrigo-Torres L."/>
            <person name="Arahal R. D."/>
            <person name="Lucena T."/>
        </authorList>
    </citation>
    <scope>NUCLEOTIDE SEQUENCE</scope>
    <source>
        <strain evidence="1">ISS653</strain>
    </source>
</reference>
<evidence type="ECO:0000313" key="2">
    <source>
        <dbReference type="Proteomes" id="UP000356253"/>
    </source>
</evidence>
<dbReference type="Proteomes" id="UP000356253">
    <property type="component" value="Unassembled WGS sequence"/>
</dbReference>